<evidence type="ECO:0000313" key="2">
    <source>
        <dbReference type="Proteomes" id="UP000773462"/>
    </source>
</evidence>
<dbReference type="RefSeq" id="WP_209870458.1">
    <property type="nucleotide sequence ID" value="NZ_JAGGLV010000003.1"/>
</dbReference>
<proteinExistence type="predicted"/>
<dbReference type="Gene3D" id="3.40.50.300">
    <property type="entry name" value="P-loop containing nucleotide triphosphate hydrolases"/>
    <property type="match status" value="1"/>
</dbReference>
<comment type="caution">
    <text evidence="1">The sequence shown here is derived from an EMBL/GenBank/DDBJ whole genome shotgun (WGS) entry which is preliminary data.</text>
</comment>
<dbReference type="Pfam" id="PF13671">
    <property type="entry name" value="AAA_33"/>
    <property type="match status" value="1"/>
</dbReference>
<protein>
    <submittedName>
        <fullName evidence="1">Kinase</fullName>
    </submittedName>
</protein>
<name>A0ABS4NLZ7_9BACL</name>
<keyword evidence="2" id="KW-1185">Reference proteome</keyword>
<evidence type="ECO:0000313" key="1">
    <source>
        <dbReference type="EMBL" id="MBP2111091.1"/>
    </source>
</evidence>
<dbReference type="SUPFAM" id="SSF52540">
    <property type="entry name" value="P-loop containing nucleoside triphosphate hydrolases"/>
    <property type="match status" value="1"/>
</dbReference>
<keyword evidence="1" id="KW-0808">Transferase</keyword>
<sequence length="188" mass="21319">MKRLVILTVGKTHSGKTTFGRELERRLPESAVIDRDDVAEFINSQYESLLPKQGANTLKDALTRTLVDYAVHESEKHIIMCNNNSNREGRLRMLDWFHQKGLLSVLVYFNLPDELLYSRIASSERSTAILRKSKSFDVVLTRQIADLQKGQAEPPTERESEYLFVINDSDEVPGTIQKIVQIAGGKSI</sequence>
<dbReference type="GO" id="GO:0016301">
    <property type="term" value="F:kinase activity"/>
    <property type="evidence" value="ECO:0007669"/>
    <property type="project" value="UniProtKB-KW"/>
</dbReference>
<reference evidence="1 2" key="1">
    <citation type="submission" date="2021-03" db="EMBL/GenBank/DDBJ databases">
        <title>Genomic Encyclopedia of Type Strains, Phase IV (KMG-IV): sequencing the most valuable type-strain genomes for metagenomic binning, comparative biology and taxonomic classification.</title>
        <authorList>
            <person name="Goeker M."/>
        </authorList>
    </citation>
    <scope>NUCLEOTIDE SEQUENCE [LARGE SCALE GENOMIC DNA]</scope>
    <source>
        <strain evidence="1 2">DSM 101953</strain>
    </source>
</reference>
<accession>A0ABS4NLZ7</accession>
<dbReference type="InterPro" id="IPR027417">
    <property type="entry name" value="P-loop_NTPase"/>
</dbReference>
<dbReference type="EMBL" id="JAGGLV010000003">
    <property type="protein sequence ID" value="MBP2111091.1"/>
    <property type="molecule type" value="Genomic_DNA"/>
</dbReference>
<dbReference type="Proteomes" id="UP000773462">
    <property type="component" value="Unassembled WGS sequence"/>
</dbReference>
<keyword evidence="1" id="KW-0418">Kinase</keyword>
<organism evidence="1 2">
    <name type="scientific">Paenibacillus silagei</name>
    <dbReference type="NCBI Taxonomy" id="1670801"/>
    <lineage>
        <taxon>Bacteria</taxon>
        <taxon>Bacillati</taxon>
        <taxon>Bacillota</taxon>
        <taxon>Bacilli</taxon>
        <taxon>Bacillales</taxon>
        <taxon>Paenibacillaceae</taxon>
        <taxon>Paenibacillus</taxon>
    </lineage>
</organism>
<gene>
    <name evidence="1" type="ORF">J2Z70_001232</name>
</gene>